<gene>
    <name evidence="2" type="ORF">RIF29_10503</name>
</gene>
<sequence>MIGKESVRGIIPSSFSACGGLSVRLGSKKRLSRAKTCKKETHLTCKNVRMLTRFHCAKKKTREKRIDPPRHHRTEAPGHAGKLGCGFAAGSHGRTFSDQSFTSRGAGSPFTASRFTADPGVSVAGSRLRAPPSLSLSFCESVSL</sequence>
<name>A0AAN9FSY0_CROPI</name>
<evidence type="ECO:0000313" key="3">
    <source>
        <dbReference type="Proteomes" id="UP001372338"/>
    </source>
</evidence>
<dbReference type="EMBL" id="JAYWIO010000002">
    <property type="protein sequence ID" value="KAK7282027.1"/>
    <property type="molecule type" value="Genomic_DNA"/>
</dbReference>
<protein>
    <submittedName>
        <fullName evidence="2">Uncharacterized protein</fullName>
    </submittedName>
</protein>
<dbReference type="AlphaFoldDB" id="A0AAN9FSY0"/>
<proteinExistence type="predicted"/>
<accession>A0AAN9FSY0</accession>
<comment type="caution">
    <text evidence="2">The sequence shown here is derived from an EMBL/GenBank/DDBJ whole genome shotgun (WGS) entry which is preliminary data.</text>
</comment>
<keyword evidence="3" id="KW-1185">Reference proteome</keyword>
<evidence type="ECO:0000313" key="2">
    <source>
        <dbReference type="EMBL" id="KAK7282027.1"/>
    </source>
</evidence>
<evidence type="ECO:0000256" key="1">
    <source>
        <dbReference type="SAM" id="MobiDB-lite"/>
    </source>
</evidence>
<organism evidence="2 3">
    <name type="scientific">Crotalaria pallida</name>
    <name type="common">Smooth rattlebox</name>
    <name type="synonym">Crotalaria striata</name>
    <dbReference type="NCBI Taxonomy" id="3830"/>
    <lineage>
        <taxon>Eukaryota</taxon>
        <taxon>Viridiplantae</taxon>
        <taxon>Streptophyta</taxon>
        <taxon>Embryophyta</taxon>
        <taxon>Tracheophyta</taxon>
        <taxon>Spermatophyta</taxon>
        <taxon>Magnoliopsida</taxon>
        <taxon>eudicotyledons</taxon>
        <taxon>Gunneridae</taxon>
        <taxon>Pentapetalae</taxon>
        <taxon>rosids</taxon>
        <taxon>fabids</taxon>
        <taxon>Fabales</taxon>
        <taxon>Fabaceae</taxon>
        <taxon>Papilionoideae</taxon>
        <taxon>50 kb inversion clade</taxon>
        <taxon>genistoids sensu lato</taxon>
        <taxon>core genistoids</taxon>
        <taxon>Crotalarieae</taxon>
        <taxon>Crotalaria</taxon>
    </lineage>
</organism>
<dbReference type="Proteomes" id="UP001372338">
    <property type="component" value="Unassembled WGS sequence"/>
</dbReference>
<reference evidence="2 3" key="1">
    <citation type="submission" date="2024-01" db="EMBL/GenBank/DDBJ databases">
        <title>The genomes of 5 underutilized Papilionoideae crops provide insights into root nodulation and disease resistanc.</title>
        <authorList>
            <person name="Yuan L."/>
        </authorList>
    </citation>
    <scope>NUCLEOTIDE SEQUENCE [LARGE SCALE GENOMIC DNA]</scope>
    <source>
        <strain evidence="2">ZHUSHIDOU_FW_LH</strain>
        <tissue evidence="2">Leaf</tissue>
    </source>
</reference>
<feature type="region of interest" description="Disordered" evidence="1">
    <location>
        <begin position="59"/>
        <end position="83"/>
    </location>
</feature>